<dbReference type="SMART" id="SM00014">
    <property type="entry name" value="acidPPc"/>
    <property type="match status" value="1"/>
</dbReference>
<dbReference type="PANTHER" id="PTHR14969">
    <property type="entry name" value="SPHINGOSINE-1-PHOSPHATE PHOSPHOHYDROLASE"/>
    <property type="match status" value="1"/>
</dbReference>
<keyword evidence="1" id="KW-0472">Membrane</keyword>
<dbReference type="InterPro" id="IPR000326">
    <property type="entry name" value="PAP2/HPO"/>
</dbReference>
<dbReference type="OrthoDB" id="5289372at2"/>
<dbReference type="EMBL" id="CP006365">
    <property type="protein sequence ID" value="AGU14247.1"/>
    <property type="molecule type" value="Genomic_DNA"/>
</dbReference>
<dbReference type="GeneID" id="78250660"/>
<keyword evidence="1" id="KW-0812">Transmembrane</keyword>
<dbReference type="Pfam" id="PF01569">
    <property type="entry name" value="PAP2"/>
    <property type="match status" value="1"/>
</dbReference>
<sequence>MDTAIYEWFVHHRNDHATTIFTALHHLLQPRNVWLAALFSGFVMAYIHSRRITHTADQTRTTNMENAAGIASTEPRWTEAAWLVIAVSTAQLLSPLLKALFGRERPPLATQLVVETNGSMPSGHVVGVAAIVTAWIFAVMRARQATISFVGYAINCTLGVTAVVLAMVDRLYLGVHWFSDTLAGAVVGTGTVLTVYGVRALLRRARRRSKPAARFAIKNRA</sequence>
<dbReference type="Proteomes" id="UP000016943">
    <property type="component" value="Chromosome"/>
</dbReference>
<evidence type="ECO:0000256" key="1">
    <source>
        <dbReference type="SAM" id="Phobius"/>
    </source>
</evidence>
<proteinExistence type="predicted"/>
<dbReference type="PANTHER" id="PTHR14969:SF13">
    <property type="entry name" value="AT30094P"/>
    <property type="match status" value="1"/>
</dbReference>
<reference evidence="3 4" key="1">
    <citation type="journal article" date="2013" name="Genome Announc.">
        <title>Whole-Genome Sequence of the Clinical Strain Corynebacterium argentoratense DSM 44202, Isolated from a Human Throat Specimen.</title>
        <authorList>
            <person name="Bomholt C."/>
            <person name="Glaub A."/>
            <person name="Gravermann K."/>
            <person name="Albersmeier A."/>
            <person name="Brinkrolf K."/>
            <person name="Ruckert C."/>
            <person name="Tauch A."/>
        </authorList>
    </citation>
    <scope>NUCLEOTIDE SEQUENCE [LARGE SCALE GENOMIC DNA]</scope>
    <source>
        <strain evidence="3">DSM 44202</strain>
    </source>
</reference>
<organism evidence="3 4">
    <name type="scientific">Corynebacterium argentoratense DSM 44202</name>
    <dbReference type="NCBI Taxonomy" id="1348662"/>
    <lineage>
        <taxon>Bacteria</taxon>
        <taxon>Bacillati</taxon>
        <taxon>Actinomycetota</taxon>
        <taxon>Actinomycetes</taxon>
        <taxon>Mycobacteriales</taxon>
        <taxon>Corynebacteriaceae</taxon>
        <taxon>Corynebacterium</taxon>
    </lineage>
</organism>
<dbReference type="PATRIC" id="fig|1348662.3.peg.37"/>
<dbReference type="eggNOG" id="COG0671">
    <property type="taxonomic scope" value="Bacteria"/>
</dbReference>
<dbReference type="SUPFAM" id="SSF48317">
    <property type="entry name" value="Acid phosphatase/Vanadium-dependent haloperoxidase"/>
    <property type="match status" value="1"/>
</dbReference>
<dbReference type="RefSeq" id="WP_020975368.1">
    <property type="nucleotide sequence ID" value="NC_022198.1"/>
</dbReference>
<keyword evidence="1" id="KW-1133">Transmembrane helix</keyword>
<name>U3GXW1_9CORY</name>
<feature type="transmembrane region" description="Helical" evidence="1">
    <location>
        <begin position="80"/>
        <end position="101"/>
    </location>
</feature>
<feature type="transmembrane region" description="Helical" evidence="1">
    <location>
        <begin position="152"/>
        <end position="175"/>
    </location>
</feature>
<gene>
    <name evidence="3" type="ORF">CARG_00200</name>
</gene>
<dbReference type="HOGENOM" id="CLU_072573_3_2_11"/>
<dbReference type="InterPro" id="IPR036938">
    <property type="entry name" value="PAP2/HPO_sf"/>
</dbReference>
<protein>
    <recommendedName>
        <fullName evidence="2">Phosphatidic acid phosphatase type 2/haloperoxidase domain-containing protein</fullName>
    </recommendedName>
</protein>
<evidence type="ECO:0000259" key="2">
    <source>
        <dbReference type="SMART" id="SM00014"/>
    </source>
</evidence>
<evidence type="ECO:0000313" key="3">
    <source>
        <dbReference type="EMBL" id="AGU14247.1"/>
    </source>
</evidence>
<feature type="transmembrane region" description="Helical" evidence="1">
    <location>
        <begin position="33"/>
        <end position="49"/>
    </location>
</feature>
<evidence type="ECO:0000313" key="4">
    <source>
        <dbReference type="Proteomes" id="UP000016943"/>
    </source>
</evidence>
<dbReference type="KEGG" id="caz:CARG_00200"/>
<feature type="transmembrane region" description="Helical" evidence="1">
    <location>
        <begin position="181"/>
        <end position="202"/>
    </location>
</feature>
<feature type="domain" description="Phosphatidic acid phosphatase type 2/haloperoxidase" evidence="2">
    <location>
        <begin position="80"/>
        <end position="196"/>
    </location>
</feature>
<dbReference type="STRING" id="1348662.CARG_00200"/>
<dbReference type="AlphaFoldDB" id="U3GXW1"/>
<keyword evidence="4" id="KW-1185">Reference proteome</keyword>
<feature type="transmembrane region" description="Helical" evidence="1">
    <location>
        <begin position="121"/>
        <end position="140"/>
    </location>
</feature>
<dbReference type="Gene3D" id="1.20.144.10">
    <property type="entry name" value="Phosphatidic acid phosphatase type 2/haloperoxidase"/>
    <property type="match status" value="1"/>
</dbReference>
<accession>U3GXW1</accession>